<dbReference type="AlphaFoldDB" id="A0A644TN05"/>
<dbReference type="SUPFAM" id="SSF51649">
    <property type="entry name" value="RuBisCo, C-terminal domain"/>
    <property type="match status" value="1"/>
</dbReference>
<dbReference type="InterPro" id="IPR036376">
    <property type="entry name" value="RuBisCO_lsu_C_sf"/>
</dbReference>
<dbReference type="Gene3D" id="3.20.20.110">
    <property type="entry name" value="Ribulose bisphosphate carboxylase, large subunit, C-terminal domain"/>
    <property type="match status" value="1"/>
</dbReference>
<feature type="domain" description="Ribulose bisphosphate carboxylase large subunit C-terminal" evidence="1">
    <location>
        <begin position="130"/>
        <end position="298"/>
    </location>
</feature>
<dbReference type="EMBL" id="VSSQ01000038">
    <property type="protein sequence ID" value="MPL67722.1"/>
    <property type="molecule type" value="Genomic_DNA"/>
</dbReference>
<dbReference type="InterPro" id="IPR036422">
    <property type="entry name" value="RuBisCO_lsu_N_sf"/>
</dbReference>
<sequence length="411" mass="43675">MKIENMAIPESVGSNYLVATYYMNSQSVGDLYEWVSLVASDQSAGTWTHVEGETPEVIEKYGAKIIGVYPMANEHACMARIAFPVANFPMNLPMLMSTVAGNVLAQDGVKLMDVEIPEIHLKKFTGPLFGIDGIRKRLGVYNRPILGAILKPCIGVAPNVSAAGAVAAARGGAEVIKDDELLSDPEYSPMIERVKAVMSGLKSIGKADSVLYSVNITGPGLYDRARRAIDAGANSVMVNFHMLGWGAVEELVVKLKESADTVPIFGHSAGAGGLYRSNTNGLSAALCFGKLARMIGMDMPLVYPDSGRFGITTNQLIETYHATTAPMGHLKRGLLVVAGGVHPGTVPYLMNLLGDDTMLMAGGGIYGHPQGAEAGARAILQAMTAVKKGLSLAEASEKDKELKAALDYWKK</sequence>
<dbReference type="PANTHER" id="PTHR42704">
    <property type="entry name" value="RIBULOSE BISPHOSPHATE CARBOXYLASE"/>
    <property type="match status" value="1"/>
</dbReference>
<dbReference type="Gene3D" id="3.30.70.150">
    <property type="entry name" value="RuBisCO large subunit, N-terminal domain"/>
    <property type="match status" value="1"/>
</dbReference>
<accession>A0A644TN05</accession>
<reference evidence="3" key="1">
    <citation type="submission" date="2019-08" db="EMBL/GenBank/DDBJ databases">
        <authorList>
            <person name="Kucharzyk K."/>
            <person name="Murdoch R.W."/>
            <person name="Higgins S."/>
            <person name="Loffler F."/>
        </authorList>
    </citation>
    <scope>NUCLEOTIDE SEQUENCE</scope>
</reference>
<organism evidence="3">
    <name type="scientific">bioreactor metagenome</name>
    <dbReference type="NCBI Taxonomy" id="1076179"/>
    <lineage>
        <taxon>unclassified sequences</taxon>
        <taxon>metagenomes</taxon>
        <taxon>ecological metagenomes</taxon>
    </lineage>
</organism>
<dbReference type="SFLD" id="SFLDS00014">
    <property type="entry name" value="RuBisCO"/>
    <property type="match status" value="1"/>
</dbReference>
<proteinExistence type="predicted"/>
<dbReference type="InterPro" id="IPR000685">
    <property type="entry name" value="RuBisCO_lsu_C"/>
</dbReference>
<dbReference type="InterPro" id="IPR033966">
    <property type="entry name" value="RuBisCO"/>
</dbReference>
<feature type="domain" description="Ribulose bisphosphate carboxylase large subunit C-terminal" evidence="1">
    <location>
        <begin position="323"/>
        <end position="409"/>
    </location>
</feature>
<keyword evidence="3" id="KW-0413">Isomerase</keyword>
<gene>
    <name evidence="3" type="primary">mtnW_1</name>
    <name evidence="3" type="ORF">SDC9_13420</name>
</gene>
<feature type="domain" description="Ribulose bisphosphate carboxylase large subunit ferrodoxin-like N-terminal" evidence="2">
    <location>
        <begin position="15"/>
        <end position="118"/>
    </location>
</feature>
<protein>
    <submittedName>
        <fullName evidence="3">2,3-diketo-5-methylthiopentyl-1-phosphate enolase</fullName>
        <ecNumber evidence="3">5.3.2.5</ecNumber>
    </submittedName>
</protein>
<dbReference type="GO" id="GO:0000287">
    <property type="term" value="F:magnesium ion binding"/>
    <property type="evidence" value="ECO:0007669"/>
    <property type="project" value="InterPro"/>
</dbReference>
<name>A0A644TN05_9ZZZZ</name>
<dbReference type="CDD" id="cd08205">
    <property type="entry name" value="RuBisCO_IV_RLP"/>
    <property type="match status" value="1"/>
</dbReference>
<evidence type="ECO:0000259" key="1">
    <source>
        <dbReference type="Pfam" id="PF00016"/>
    </source>
</evidence>
<dbReference type="GO" id="GO:0015977">
    <property type="term" value="P:carbon fixation"/>
    <property type="evidence" value="ECO:0007669"/>
    <property type="project" value="InterPro"/>
</dbReference>
<dbReference type="Pfam" id="PF02788">
    <property type="entry name" value="RuBisCO_large_N"/>
    <property type="match status" value="1"/>
</dbReference>
<dbReference type="PANTHER" id="PTHR42704:SF17">
    <property type="entry name" value="RIBULOSE BISPHOSPHATE CARBOXYLASE LARGE CHAIN"/>
    <property type="match status" value="1"/>
</dbReference>
<comment type="caution">
    <text evidence="3">The sequence shown here is derived from an EMBL/GenBank/DDBJ whole genome shotgun (WGS) entry which is preliminary data.</text>
</comment>
<dbReference type="SFLD" id="SFLDG00301">
    <property type="entry name" value="RuBisCO-like_proteins"/>
    <property type="match status" value="1"/>
</dbReference>
<dbReference type="SUPFAM" id="SSF54966">
    <property type="entry name" value="RuBisCO, large subunit, small (N-terminal) domain"/>
    <property type="match status" value="1"/>
</dbReference>
<dbReference type="EC" id="5.3.2.5" evidence="3"/>
<evidence type="ECO:0000259" key="2">
    <source>
        <dbReference type="Pfam" id="PF02788"/>
    </source>
</evidence>
<evidence type="ECO:0000313" key="3">
    <source>
        <dbReference type="EMBL" id="MPL67722.1"/>
    </source>
</evidence>
<dbReference type="InterPro" id="IPR017443">
    <property type="entry name" value="RuBisCO_lsu_fd_N"/>
</dbReference>
<dbReference type="GO" id="GO:0016984">
    <property type="term" value="F:ribulose-bisphosphate carboxylase activity"/>
    <property type="evidence" value="ECO:0007669"/>
    <property type="project" value="InterPro"/>
</dbReference>
<dbReference type="Pfam" id="PF00016">
    <property type="entry name" value="RuBisCO_large"/>
    <property type="match status" value="2"/>
</dbReference>
<dbReference type="GO" id="GO:0043715">
    <property type="term" value="F:2,3-diketo-5-methylthiopentyl-1-phosphate enolase activity"/>
    <property type="evidence" value="ECO:0007669"/>
    <property type="project" value="UniProtKB-EC"/>
</dbReference>